<dbReference type="CDD" id="cd00085">
    <property type="entry name" value="HNHc"/>
    <property type="match status" value="1"/>
</dbReference>
<sequence>MAALDRPRESTIRQLYALSMNKCAFPDCTEPIVTAQTKTIIGEICHIRAQNAGGPRYLEAQDDEERHGFDNLILMCRNHHKEIDTSANLDKYTVEWLLDAKRTHEAKARESDTIATPPDIVKALEAQQISGSAADAQHVQRLLFLSRRFTNDIGETMILPDDNRRGSLYVRRDIEDELVFALQEPSRAARLIVQGAAGQGKTTLLWSIATRLEADTAVCPVLLSASWLAGATPILNVSDMLSALRALDDPVLLLDTADLLLHDEASRLALLELLKDLDTDGIGWAMTTRPEEAAAIPRNAGMFKTLGTYHPESELPIAVSRLVARHCADDAPVDAFDRILAAVARGLPVAEICVRPLLLRMMFDLAAPKFPVFAELDVTGLFLRFWQDRVASDRRTGLLIDRRAGTDLTLRAAAAGLALLSEGAPTSEILSDVTDFVLERWPGCATQVLAGVDADDILINRGVLQEQAGQRGFLHQTLFEFAAARGLIRRGGSADVRLFFDRLNSDPSDLFVGAVFEQYLLLLGSQRAMSQVVRDAVETLLRSEHPTLRGVGSAVWAHHPGLVSEAAAAAFINLVGPDELRRFADIAPTVAHANLSEVLGHVALMWIHDDPPTENAAETAEAKKRLRDNRTRRKIAVELMERFSRRDPSRVADLVDKLNVVSAFLGTDTAYLRSQRVVTALIANLADAAPALVHHSALQIIDATLAAGHGREIVRRILDALATPQVWAAVSPTGLLSEVETRFRSEATKGSGKDNDARAVRSSLAEIYAADWRRTVGSGDVDFSDTWSHLVESVCAELEADDQDPIAGAKAIAIARLLADPGCTTERITVALDRLFAIRTRGAPRELAREAFPSLLSGSGAATPMLILRLAACLESLPVAKNNPAPGTETWAAAARDCLGHGDVIPRTVAEVLTASAVSVSQEAWIDPDGLLRLLPKARVGLHPDATSVLADVAAAPTLLSPNAQRVFLDTASPLALQHPDALAPAVVAFAIAQQRFATLETLCDVSGAQGALRDARDGIRVMLAELSSATEQKQAGAARLWQALITHGIFEPDVALPTAAFDRTSYPKAKAALINTITAAASDDGDRDGRAVALYNRFLQLDPLSGLMEPTPDGAARIPQICENARLGWLRVLATNPGSTISDWPTVRGLAFRAPFIAQKGSNDIAGIGDVSRFITGLIERHEIGPAVDAFIEAAKMVAGSGYDPKQQANASNRWKRAIDHIVAKGSSDDVRRLLEALPECPDVAAQLVITAVTRTAFGQFREDLNALLGRDLRGKAASHLRRHLQTKAREFGSRSWPEIIAIV</sequence>
<name>A0A1A1WPP4_9MYCO</name>
<organism evidence="1 2">
    <name type="scientific">Mycolicibacterium conceptionense</name>
    <dbReference type="NCBI Taxonomy" id="451644"/>
    <lineage>
        <taxon>Bacteria</taxon>
        <taxon>Bacillati</taxon>
        <taxon>Actinomycetota</taxon>
        <taxon>Actinomycetes</taxon>
        <taxon>Mycobacteriales</taxon>
        <taxon>Mycobacteriaceae</taxon>
        <taxon>Mycolicibacterium</taxon>
    </lineage>
</organism>
<dbReference type="InterPro" id="IPR027417">
    <property type="entry name" value="P-loop_NTPase"/>
</dbReference>
<proteinExistence type="predicted"/>
<reference evidence="1 2" key="1">
    <citation type="submission" date="2016-06" db="EMBL/GenBank/DDBJ databases">
        <authorList>
            <person name="Kjaerup R.B."/>
            <person name="Dalgaard T.S."/>
            <person name="Juul-Madsen H.R."/>
        </authorList>
    </citation>
    <scope>NUCLEOTIDE SEQUENCE [LARGE SCALE GENOMIC DNA]</scope>
    <source>
        <strain evidence="1 2">ACS1953</strain>
    </source>
</reference>
<evidence type="ECO:0000313" key="1">
    <source>
        <dbReference type="EMBL" id="OBF25772.1"/>
    </source>
</evidence>
<dbReference type="EMBL" id="LZHX01000024">
    <property type="protein sequence ID" value="OBF25772.1"/>
    <property type="molecule type" value="Genomic_DNA"/>
</dbReference>
<evidence type="ECO:0000313" key="2">
    <source>
        <dbReference type="Proteomes" id="UP000093779"/>
    </source>
</evidence>
<gene>
    <name evidence="1" type="ORF">A5726_07120</name>
</gene>
<accession>A0A1A1WPP4</accession>
<dbReference type="SUPFAM" id="SSF52540">
    <property type="entry name" value="P-loop containing nucleoside triphosphate hydrolases"/>
    <property type="match status" value="1"/>
</dbReference>
<dbReference type="InterPro" id="IPR003615">
    <property type="entry name" value="HNH_nuc"/>
</dbReference>
<evidence type="ECO:0008006" key="3">
    <source>
        <dbReference type="Google" id="ProtNLM"/>
    </source>
</evidence>
<comment type="caution">
    <text evidence="1">The sequence shown here is derived from an EMBL/GenBank/DDBJ whole genome shotgun (WGS) entry which is preliminary data.</text>
</comment>
<dbReference type="RefSeq" id="WP_064894947.1">
    <property type="nucleotide sequence ID" value="NZ_JAYXBT010000008.1"/>
</dbReference>
<protein>
    <recommendedName>
        <fullName evidence="3">HNH nuclease domain-containing protein</fullName>
    </recommendedName>
</protein>
<dbReference type="Proteomes" id="UP000093779">
    <property type="component" value="Unassembled WGS sequence"/>
</dbReference>